<proteinExistence type="predicted"/>
<dbReference type="EMBL" id="FORC01000001">
    <property type="protein sequence ID" value="SFI40347.1"/>
    <property type="molecule type" value="Genomic_DNA"/>
</dbReference>
<accession>A0A1I3HXP5</accession>
<keyword evidence="2" id="KW-1185">Reference proteome</keyword>
<evidence type="ECO:0008006" key="3">
    <source>
        <dbReference type="Google" id="ProtNLM"/>
    </source>
</evidence>
<gene>
    <name evidence="1" type="ORF">SAMN05216602_1244</name>
</gene>
<reference evidence="2" key="1">
    <citation type="submission" date="2016-10" db="EMBL/GenBank/DDBJ databases">
        <authorList>
            <person name="Varghese N."/>
            <person name="Submissions S."/>
        </authorList>
    </citation>
    <scope>NUCLEOTIDE SEQUENCE [LARGE SCALE GENOMIC DNA]</scope>
    <source>
        <strain evidence="2">LMG 22563</strain>
    </source>
</reference>
<dbReference type="STRING" id="289370.SAMN05216602_1244"/>
<organism evidence="1 2">
    <name type="scientific">Phytopseudomonas argentinensis</name>
    <dbReference type="NCBI Taxonomy" id="289370"/>
    <lineage>
        <taxon>Bacteria</taxon>
        <taxon>Pseudomonadati</taxon>
        <taxon>Pseudomonadota</taxon>
        <taxon>Gammaproteobacteria</taxon>
        <taxon>Pseudomonadales</taxon>
        <taxon>Pseudomonadaceae</taxon>
        <taxon>Phytopseudomonas</taxon>
    </lineage>
</organism>
<sequence>MEVETPEDYSKFFLDRLRETIKGTKYQFQGDSWVKDQVKMALTSQHAFVDTSERLAEKFQELFQSDKRLIPGALMLLKIKNKSKTYGAMIKYDDMSVISYTTETLEDGKSKPILNQFLNNFVQDKKAIQKSVLFDIDCPRFSMVCTDRSGSKGDITEKLKIYLQADRLFTGTLLTERLIAALEETARSQSALIPSEIRRRLKSKIRQAVKDTVEFDPENHEQILTAAFGEAHKEEKVRKAFAASLKKKKISNEKFEISQEAIKQGSKKIKQTYEGVRVIYTSNDINKNIFFEDDGAKKIIRIVTDQYVLEDEADD</sequence>
<name>A0A1I3HXP5_9GAMM</name>
<protein>
    <recommendedName>
        <fullName evidence="3">Nucleoid-associated protein</fullName>
    </recommendedName>
</protein>
<evidence type="ECO:0000313" key="2">
    <source>
        <dbReference type="Proteomes" id="UP000183018"/>
    </source>
</evidence>
<evidence type="ECO:0000313" key="1">
    <source>
        <dbReference type="EMBL" id="SFI40347.1"/>
    </source>
</evidence>
<dbReference type="AlphaFoldDB" id="A0A1I3HXP5"/>
<dbReference type="Proteomes" id="UP000183018">
    <property type="component" value="Unassembled WGS sequence"/>
</dbReference>